<name>A0A4Y2PG56_ARAVE</name>
<dbReference type="EMBL" id="BGPR01011016">
    <property type="protein sequence ID" value="GBN49187.1"/>
    <property type="molecule type" value="Genomic_DNA"/>
</dbReference>
<sequence>MWKFKKEPKFWPSLYYFKCHLLSPDDNFSLLQACHKFLMTRVQACHKFVMTRVQACHKFVMTRVQACSKLTKAAKSLWNELAESLPQACRANSLQIITKAENKHNTG</sequence>
<organism evidence="1 2">
    <name type="scientific">Araneus ventricosus</name>
    <name type="common">Orbweaver spider</name>
    <name type="synonym">Epeira ventricosa</name>
    <dbReference type="NCBI Taxonomy" id="182803"/>
    <lineage>
        <taxon>Eukaryota</taxon>
        <taxon>Metazoa</taxon>
        <taxon>Ecdysozoa</taxon>
        <taxon>Arthropoda</taxon>
        <taxon>Chelicerata</taxon>
        <taxon>Arachnida</taxon>
        <taxon>Araneae</taxon>
        <taxon>Araneomorphae</taxon>
        <taxon>Entelegynae</taxon>
        <taxon>Araneoidea</taxon>
        <taxon>Araneidae</taxon>
        <taxon>Araneus</taxon>
    </lineage>
</organism>
<evidence type="ECO:0000313" key="2">
    <source>
        <dbReference type="Proteomes" id="UP000499080"/>
    </source>
</evidence>
<dbReference type="Proteomes" id="UP000499080">
    <property type="component" value="Unassembled WGS sequence"/>
</dbReference>
<proteinExistence type="predicted"/>
<evidence type="ECO:0000313" key="1">
    <source>
        <dbReference type="EMBL" id="GBN49187.1"/>
    </source>
</evidence>
<gene>
    <name evidence="1" type="ORF">AVEN_251274_1</name>
</gene>
<protein>
    <submittedName>
        <fullName evidence="1">Uncharacterized protein</fullName>
    </submittedName>
</protein>
<accession>A0A4Y2PG56</accession>
<reference evidence="1 2" key="1">
    <citation type="journal article" date="2019" name="Sci. Rep.">
        <title>Orb-weaving spider Araneus ventricosus genome elucidates the spidroin gene catalogue.</title>
        <authorList>
            <person name="Kono N."/>
            <person name="Nakamura H."/>
            <person name="Ohtoshi R."/>
            <person name="Moran D.A.P."/>
            <person name="Shinohara A."/>
            <person name="Yoshida Y."/>
            <person name="Fujiwara M."/>
            <person name="Mori M."/>
            <person name="Tomita M."/>
            <person name="Arakawa K."/>
        </authorList>
    </citation>
    <scope>NUCLEOTIDE SEQUENCE [LARGE SCALE GENOMIC DNA]</scope>
</reference>
<keyword evidence="2" id="KW-1185">Reference proteome</keyword>
<dbReference type="AlphaFoldDB" id="A0A4Y2PG56"/>
<comment type="caution">
    <text evidence="1">The sequence shown here is derived from an EMBL/GenBank/DDBJ whole genome shotgun (WGS) entry which is preliminary data.</text>
</comment>